<sequence>LSEILPSLTSSLSSSSSPSSSLFSPLHPSPIHSLTFLPREWFFLSFLQSQYLNMASILRLNSHRLYTAVLALGGHSGGYSSPLSHPLPLHQRSLSQTKIENAYKKLQGAEKCKSLLKKNLTKDVLDKCKGKKTKLGATLYDCISSGVENLDAGVGVHAPDAEAYRTFAPLFDKIIQDYHGFAPNEKQPPTDLGEGKTKEFPPLDPEEKVRDGRGLTMTSLDTGYPFNPLLKQDDYLAMEKKVKAAFDGFVEKDLK</sequence>
<evidence type="ECO:0000313" key="5">
    <source>
        <dbReference type="Proteomes" id="UP001328107"/>
    </source>
</evidence>
<comment type="caution">
    <text evidence="4">The sequence shown here is derived from an EMBL/GenBank/DDBJ whole genome shotgun (WGS) entry which is preliminary data.</text>
</comment>
<dbReference type="PANTHER" id="PTHR11547:SF20">
    <property type="entry name" value="ARGININE KINASE"/>
    <property type="match status" value="1"/>
</dbReference>
<dbReference type="Pfam" id="PF02807">
    <property type="entry name" value="ATP-gua_PtransN"/>
    <property type="match status" value="1"/>
</dbReference>
<feature type="region of interest" description="Disordered" evidence="2">
    <location>
        <begin position="182"/>
        <end position="217"/>
    </location>
</feature>
<feature type="compositionally biased region" description="Basic and acidic residues" evidence="2">
    <location>
        <begin position="193"/>
        <end position="213"/>
    </location>
</feature>
<feature type="non-terminal residue" evidence="4">
    <location>
        <position position="1"/>
    </location>
</feature>
<comment type="similarity">
    <text evidence="1">Belongs to the ATP:guanido phosphotransferase family.</text>
</comment>
<evidence type="ECO:0000256" key="1">
    <source>
        <dbReference type="PROSITE-ProRule" id="PRU00842"/>
    </source>
</evidence>
<dbReference type="GO" id="GO:0005615">
    <property type="term" value="C:extracellular space"/>
    <property type="evidence" value="ECO:0007669"/>
    <property type="project" value="TreeGrafter"/>
</dbReference>
<feature type="region of interest" description="Disordered" evidence="2">
    <location>
        <begin position="1"/>
        <end position="21"/>
    </location>
</feature>
<feature type="domain" description="Phosphagen kinase N-terminal" evidence="3">
    <location>
        <begin position="98"/>
        <end position="180"/>
    </location>
</feature>
<accession>A0AAN5CZX5</accession>
<proteinExistence type="inferred from homology"/>
<dbReference type="AlphaFoldDB" id="A0AAN5CZX5"/>
<dbReference type="GO" id="GO:0046314">
    <property type="term" value="P:phosphocreatine biosynthetic process"/>
    <property type="evidence" value="ECO:0007669"/>
    <property type="project" value="InterPro"/>
</dbReference>
<dbReference type="PANTHER" id="PTHR11547">
    <property type="entry name" value="ARGININE OR CREATINE KINASE"/>
    <property type="match status" value="1"/>
</dbReference>
<evidence type="ECO:0000256" key="2">
    <source>
        <dbReference type="SAM" id="MobiDB-lite"/>
    </source>
</evidence>
<organism evidence="4 5">
    <name type="scientific">Pristionchus mayeri</name>
    <dbReference type="NCBI Taxonomy" id="1317129"/>
    <lineage>
        <taxon>Eukaryota</taxon>
        <taxon>Metazoa</taxon>
        <taxon>Ecdysozoa</taxon>
        <taxon>Nematoda</taxon>
        <taxon>Chromadorea</taxon>
        <taxon>Rhabditida</taxon>
        <taxon>Rhabditina</taxon>
        <taxon>Diplogasteromorpha</taxon>
        <taxon>Diplogasteroidea</taxon>
        <taxon>Neodiplogasteridae</taxon>
        <taxon>Pristionchus</taxon>
    </lineage>
</organism>
<dbReference type="InterPro" id="IPR036802">
    <property type="entry name" value="ATP-guanido_PTrfase_N_sf"/>
</dbReference>
<dbReference type="EMBL" id="BTRK01000005">
    <property type="protein sequence ID" value="GMR53933.1"/>
    <property type="molecule type" value="Genomic_DNA"/>
</dbReference>
<dbReference type="Gene3D" id="1.10.135.10">
    <property type="entry name" value="ATP:guanido phosphotransferase, N-terminal domain"/>
    <property type="match status" value="1"/>
</dbReference>
<dbReference type="InterPro" id="IPR022413">
    <property type="entry name" value="ATP-guanido_PTrfase_N"/>
</dbReference>
<dbReference type="FunFam" id="1.10.135.10:FF:000003">
    <property type="entry name" value="Three-domain arginine kinase"/>
    <property type="match status" value="1"/>
</dbReference>
<reference evidence="5" key="1">
    <citation type="submission" date="2022-10" db="EMBL/GenBank/DDBJ databases">
        <title>Genome assembly of Pristionchus species.</title>
        <authorList>
            <person name="Yoshida K."/>
            <person name="Sommer R.J."/>
        </authorList>
    </citation>
    <scope>NUCLEOTIDE SEQUENCE [LARGE SCALE GENOMIC DNA]</scope>
    <source>
        <strain evidence="5">RS5460</strain>
    </source>
</reference>
<dbReference type="GO" id="GO:0004111">
    <property type="term" value="F:creatine kinase activity"/>
    <property type="evidence" value="ECO:0007669"/>
    <property type="project" value="InterPro"/>
</dbReference>
<dbReference type="SUPFAM" id="SSF48034">
    <property type="entry name" value="Guanido kinase N-terminal domain"/>
    <property type="match status" value="1"/>
</dbReference>
<feature type="non-terminal residue" evidence="4">
    <location>
        <position position="255"/>
    </location>
</feature>
<keyword evidence="5" id="KW-1185">Reference proteome</keyword>
<dbReference type="Proteomes" id="UP001328107">
    <property type="component" value="Unassembled WGS sequence"/>
</dbReference>
<evidence type="ECO:0000259" key="3">
    <source>
        <dbReference type="PROSITE" id="PS51509"/>
    </source>
</evidence>
<evidence type="ECO:0000313" key="4">
    <source>
        <dbReference type="EMBL" id="GMR53933.1"/>
    </source>
</evidence>
<dbReference type="PROSITE" id="PS51509">
    <property type="entry name" value="PHOSPHAGEN_KINASE_N"/>
    <property type="match status" value="1"/>
</dbReference>
<name>A0AAN5CZX5_9BILA</name>
<gene>
    <name evidence="4" type="ORF">PMAYCL1PPCAC_24128</name>
</gene>
<protein>
    <recommendedName>
        <fullName evidence="3">Phosphagen kinase N-terminal domain-containing protein</fullName>
    </recommendedName>
</protein>
<dbReference type="InterPro" id="IPR000749">
    <property type="entry name" value="ATP-guanido_PTrfase"/>
</dbReference>